<dbReference type="InterPro" id="IPR011545">
    <property type="entry name" value="DEAD/DEAH_box_helicase_dom"/>
</dbReference>
<dbReference type="GO" id="GO:0005524">
    <property type="term" value="F:ATP binding"/>
    <property type="evidence" value="ECO:0007669"/>
    <property type="project" value="InterPro"/>
</dbReference>
<dbReference type="InterPro" id="IPR027417">
    <property type="entry name" value="P-loop_NTPase"/>
</dbReference>
<feature type="repeat" description="RCC1" evidence="2">
    <location>
        <begin position="1438"/>
        <end position="1494"/>
    </location>
</feature>
<dbReference type="PANTHER" id="PTHR22872">
    <property type="entry name" value="BTK-BINDING PROTEIN-RELATED"/>
    <property type="match status" value="1"/>
</dbReference>
<dbReference type="CDD" id="cd09917">
    <property type="entry name" value="F-box_SF"/>
    <property type="match status" value="1"/>
</dbReference>
<dbReference type="SUPFAM" id="SSF81383">
    <property type="entry name" value="F-box domain"/>
    <property type="match status" value="1"/>
</dbReference>
<dbReference type="SUPFAM" id="SSF50985">
    <property type="entry name" value="RCC1/BLIP-II"/>
    <property type="match status" value="1"/>
</dbReference>
<comment type="caution">
    <text evidence="6">The sequence shown here is derived from an EMBL/GenBank/DDBJ whole genome shotgun (WGS) entry which is preliminary data.</text>
</comment>
<dbReference type="PRINTS" id="PR00633">
    <property type="entry name" value="RCCNDNSATION"/>
</dbReference>
<reference evidence="6 7" key="1">
    <citation type="journal article" date="2024" name="Science">
        <title>Giant polyketide synthase enzymes in the biosynthesis of giant marine polyether toxins.</title>
        <authorList>
            <person name="Fallon T.R."/>
            <person name="Shende V.V."/>
            <person name="Wierzbicki I.H."/>
            <person name="Pendleton A.L."/>
            <person name="Watervoot N.F."/>
            <person name="Auber R.P."/>
            <person name="Gonzalez D.J."/>
            <person name="Wisecaver J.H."/>
            <person name="Moore B.S."/>
        </authorList>
    </citation>
    <scope>NUCLEOTIDE SEQUENCE [LARGE SCALE GENOMIC DNA]</scope>
    <source>
        <strain evidence="6 7">12B1</strain>
    </source>
</reference>
<name>A0AB34IWM9_PRYPA</name>
<dbReference type="Gene3D" id="1.20.1280.50">
    <property type="match status" value="1"/>
</dbReference>
<dbReference type="InterPro" id="IPR029044">
    <property type="entry name" value="Nucleotide-diphossugar_trans"/>
</dbReference>
<evidence type="ECO:0000256" key="3">
    <source>
        <dbReference type="SAM" id="MobiDB-lite"/>
    </source>
</evidence>
<dbReference type="GO" id="GO:0003676">
    <property type="term" value="F:nucleic acid binding"/>
    <property type="evidence" value="ECO:0007669"/>
    <property type="project" value="InterPro"/>
</dbReference>
<evidence type="ECO:0000256" key="2">
    <source>
        <dbReference type="PROSITE-ProRule" id="PRU00235"/>
    </source>
</evidence>
<feature type="compositionally biased region" description="Polar residues" evidence="3">
    <location>
        <begin position="1509"/>
        <end position="1519"/>
    </location>
</feature>
<keyword evidence="7" id="KW-1185">Reference proteome</keyword>
<protein>
    <submittedName>
        <fullName evidence="6">Uncharacterized protein</fullName>
    </submittedName>
</protein>
<dbReference type="InterPro" id="IPR009091">
    <property type="entry name" value="RCC1/BLIP-II"/>
</dbReference>
<keyword evidence="1" id="KW-0677">Repeat</keyword>
<evidence type="ECO:0000256" key="1">
    <source>
        <dbReference type="ARBA" id="ARBA00022737"/>
    </source>
</evidence>
<dbReference type="Pfam" id="PF00270">
    <property type="entry name" value="DEAD"/>
    <property type="match status" value="1"/>
</dbReference>
<dbReference type="InterPro" id="IPR001810">
    <property type="entry name" value="F-box_dom"/>
</dbReference>
<dbReference type="SUPFAM" id="SSF53448">
    <property type="entry name" value="Nucleotide-diphospho-sugar transferases"/>
    <property type="match status" value="1"/>
</dbReference>
<feature type="domain" description="DEAD/DEAH-box helicase" evidence="4">
    <location>
        <begin position="364"/>
        <end position="502"/>
    </location>
</feature>
<dbReference type="Proteomes" id="UP001515480">
    <property type="component" value="Unassembled WGS sequence"/>
</dbReference>
<dbReference type="Pfam" id="PF12937">
    <property type="entry name" value="F-box-like"/>
    <property type="match status" value="1"/>
</dbReference>
<dbReference type="GO" id="GO:0016757">
    <property type="term" value="F:glycosyltransferase activity"/>
    <property type="evidence" value="ECO:0007669"/>
    <property type="project" value="InterPro"/>
</dbReference>
<dbReference type="Pfam" id="PF13540">
    <property type="entry name" value="RCC1_2"/>
    <property type="match status" value="1"/>
</dbReference>
<accession>A0AB34IWM9</accession>
<evidence type="ECO:0000259" key="5">
    <source>
        <dbReference type="Pfam" id="PF12937"/>
    </source>
</evidence>
<gene>
    <name evidence="6" type="ORF">AB1Y20_004347</name>
</gene>
<dbReference type="SUPFAM" id="SSF52540">
    <property type="entry name" value="P-loop containing nucleoside triphosphate hydrolases"/>
    <property type="match status" value="1"/>
</dbReference>
<dbReference type="PANTHER" id="PTHR22872:SF2">
    <property type="entry name" value="INHIBITOR OF BRUTON TYROSINE KINASE"/>
    <property type="match status" value="1"/>
</dbReference>
<proteinExistence type="predicted"/>
<evidence type="ECO:0000313" key="7">
    <source>
        <dbReference type="Proteomes" id="UP001515480"/>
    </source>
</evidence>
<dbReference type="InterPro" id="IPR036047">
    <property type="entry name" value="F-box-like_dom_sf"/>
</dbReference>
<dbReference type="Gene3D" id="3.90.550.10">
    <property type="entry name" value="Spore Coat Polysaccharide Biosynthesis Protein SpsA, Chain A"/>
    <property type="match status" value="1"/>
</dbReference>
<dbReference type="Gene3D" id="3.40.50.300">
    <property type="entry name" value="P-loop containing nucleotide triphosphate hydrolases"/>
    <property type="match status" value="1"/>
</dbReference>
<organism evidence="6 7">
    <name type="scientific">Prymnesium parvum</name>
    <name type="common">Toxic golden alga</name>
    <dbReference type="NCBI Taxonomy" id="97485"/>
    <lineage>
        <taxon>Eukaryota</taxon>
        <taxon>Haptista</taxon>
        <taxon>Haptophyta</taxon>
        <taxon>Prymnesiophyceae</taxon>
        <taxon>Prymnesiales</taxon>
        <taxon>Prymnesiaceae</taxon>
        <taxon>Prymnesium</taxon>
    </lineage>
</organism>
<dbReference type="EMBL" id="JBGBPQ010000016">
    <property type="protein sequence ID" value="KAL1508230.1"/>
    <property type="molecule type" value="Genomic_DNA"/>
</dbReference>
<dbReference type="Pfam" id="PF01501">
    <property type="entry name" value="Glyco_transf_8"/>
    <property type="match status" value="1"/>
</dbReference>
<feature type="domain" description="F-box" evidence="5">
    <location>
        <begin position="1291"/>
        <end position="1324"/>
    </location>
</feature>
<dbReference type="PROSITE" id="PS50012">
    <property type="entry name" value="RCC1_3"/>
    <property type="match status" value="2"/>
</dbReference>
<dbReference type="InterPro" id="IPR051625">
    <property type="entry name" value="Signaling_Regulatory_Domain"/>
</dbReference>
<evidence type="ECO:0000259" key="4">
    <source>
        <dbReference type="Pfam" id="PF00270"/>
    </source>
</evidence>
<evidence type="ECO:0000313" key="6">
    <source>
        <dbReference type="EMBL" id="KAL1508230.1"/>
    </source>
</evidence>
<dbReference type="Pfam" id="PF00415">
    <property type="entry name" value="RCC1"/>
    <property type="match status" value="1"/>
</dbReference>
<feature type="repeat" description="RCC1" evidence="2">
    <location>
        <begin position="1574"/>
        <end position="1639"/>
    </location>
</feature>
<sequence>MDGQLDDAGSHRLLSSTQLTEASLSTARSPMFLPSSGGVRGSVAGRNVHIVLGADRIHWPGVIGVVNSIRTNSRTPERLMLHLLTTVELEASFRAYLACNLMSAGAMPNGIEVVSFDEKMIPLLKVQTKLTNLESPFNFARFYMHQIFPQLHKALYLDADIIVQGDVVELFDNYLQNEELIYTKMSVEFRIVFRRGDQPIAPLSAFSEETLLQAVQAALSIVRGSAAHSLTASSPDATPPSMLARVEAADVASLQELRSMILSGDFSLRLTNQLAALPRVDSVELAAGATVRMDRLQQRPALNGKHARLVSYDEGSSRWTVDAGGQKLSLKPANLFPPDVVAMADATQFAEEHERQVLSLLTLTPHQTEKLGECLVGEDVHLRAPAGAGKTFVALHRILSFFTQQDGAEASGERVLYVARNKALALFAVAWLVKRAPRAHAPRILRGVHILFEPFTAGAQRVSIRRGVIAPLPADGGGGYDLVVIDEAHHVYSNANSRALVEGFVAKHSQRMLLSDVSQSLGCHVRYPEPMREVLLNEVIRCSRRIVAGAMAFQLGGDEKLLTKCHHESTGPPLKSFLFDVPAGEDSYGVYAKQTTRAFDHVKATFPGLRLDGRLAIVVPEENFRLAFGGALEVALADTMPEWRPRLLTAADAMASLIAPGDDSLASLDDASGGGSALADEADGAAAEVRMGEDRVVLECVDQMDGLEHLIIIAVGLDSVIGQDGASNGPDGANEERQTRSNLYRAVTRAQLMVVVVNEYLPGGWLEFLGHVRLRKDEKFDAQVELERTEPAAAEGVVLAKLSDSIAAISVERFNIELPARVVTALTAEAAAQHEKGAAVDESVEAVVSEWARLHAHVVQAIRACTDRAMAESLCAEEVGASALPSAAWDSTAGGEAALDRVAGVIFLDEREEAELASSVGLSLHRGETTQIDLAANKALKEWQRARLRAQLHDAISAAAAAVPQAVMGALQATGHRALATLASRRAAWRREELAALLAEAAALARSEWREVEAEARASLDDAVRSSGLQELCENANRERLFEAAVASIAAGETVETAVPRAVAKLEASLLEQRLLDALDKHSAAQQLVSSEAVRRVLLGALKCKCSGRGSGLDLAAKEVVTQWLRDAASASNAVQKTARELQLQLSPTDMAELLPEVVSAVWGASGEAEARELAGAADQVVRGWYARKREELELEAEVASAFEAEATAQRLMLPEAAAAQLQRKVLAAARRGELILGAVRAALAEWHRQLLRRQVLQTVWDPSGNDSRRMTGMVRFMPLKHQTQDSLDYETLVLVFAMLPFSALGNVSLVCKRWQAAASDPSWKPEVVAYAWGDAQVNGLGRQEYCKKPTLLEFSLTKQVWKLVCADAATLALTLEGDVYHWGKSWIQEGNDEHLATLPTKLDELRDVTSIACTPSGYYHGRWDRMGFSCAAITSKGALYTWGLNDCGQLLAPRRDDIVARPTCTERYDGSWRSEKVISVAVGLRFLALNCVSSSNDTHSGGMRATGASASSRQGGDSTQEEKGKRTSLVCTCGQFCTERDEHDHRVWPELTDIPLRQLVAGAFHCVAVTTRGEVYTWGNQFGRDQSNGNLLGHGPHDPMDGSQFLRCVPPKQLNATSLGPVAEVACSTYSTAAVTVDGRVFTWGDSDGGALGHSNLICNQPQWLTSLRGQHMSHASLSYTNGAVASDQGRCYVWGGNYWQGGIAEGRESNGPTEVVWGGVPSCYRCSSMALSHRHGYLIFRKHL</sequence>
<dbReference type="Gene3D" id="2.130.10.30">
    <property type="entry name" value="Regulator of chromosome condensation 1/beta-lactamase-inhibitor protein II"/>
    <property type="match status" value="2"/>
</dbReference>
<dbReference type="InterPro" id="IPR002495">
    <property type="entry name" value="Glyco_trans_8"/>
</dbReference>
<dbReference type="InterPro" id="IPR000408">
    <property type="entry name" value="Reg_chr_condens"/>
</dbReference>
<feature type="region of interest" description="Disordered" evidence="3">
    <location>
        <begin position="1499"/>
        <end position="1524"/>
    </location>
</feature>